<organism evidence="1 2">
    <name type="scientific">Cenococcum geophilum 1.58</name>
    <dbReference type="NCBI Taxonomy" id="794803"/>
    <lineage>
        <taxon>Eukaryota</taxon>
        <taxon>Fungi</taxon>
        <taxon>Dikarya</taxon>
        <taxon>Ascomycota</taxon>
        <taxon>Pezizomycotina</taxon>
        <taxon>Dothideomycetes</taxon>
        <taxon>Pleosporomycetidae</taxon>
        <taxon>Gloniales</taxon>
        <taxon>Gloniaceae</taxon>
        <taxon>Cenococcum</taxon>
    </lineage>
</organism>
<evidence type="ECO:0000313" key="1">
    <source>
        <dbReference type="EMBL" id="OCK86880.1"/>
    </source>
</evidence>
<dbReference type="EMBL" id="KV748282">
    <property type="protein sequence ID" value="OCK86880.1"/>
    <property type="molecule type" value="Genomic_DNA"/>
</dbReference>
<dbReference type="Proteomes" id="UP000250078">
    <property type="component" value="Unassembled WGS sequence"/>
</dbReference>
<evidence type="ECO:0000313" key="2">
    <source>
        <dbReference type="Proteomes" id="UP000250078"/>
    </source>
</evidence>
<protein>
    <submittedName>
        <fullName evidence="1">Uncharacterized protein</fullName>
    </submittedName>
</protein>
<accession>A0ACC8EKU4</accession>
<sequence>MENTNPAYQYTEQEANTYLSNANYSYSHALVDHQQQVKMLEEQKEPRALVRKEMCFSDVEAAARLSTPSLSHENSYSEHSTHSSLDFDDSSLWSFLNPSWQGSDSTLDHSGFANLFCSSPNPTENVPASYQARDSYAPQDTKMQIESPKQGFSDRVEALLFKEPWSETINFNLLEDTLGARSPTPDLSFTSTASSRSPRSLVSSSLPSQECSVESSQNLSRLPAGAPDVPLTLEYITKARPKSNPSTGRRYVRIGDTHKETRIKQPNPHRTEAKSNNGRGTVRQRQSRLTTTDLEAIDGKCRSIQAFRTRSAKGAQPEQLHGQQSSQSAPRTENFGEKMHISKSSVLTPVVTTNVQSDSSSETEDSCDDTDYSDSSFPDSPNSTERTNIVRPVLSPLKLDLVDRVMVEFYRLFDTNFGIRRHEDGAGESGSQDTPIGEQPQKTSDGISGPGGQKRKNRDDDSSPPDGGNDDDPNKRRKIDPSTPASKLPGGRKLACPFFKYNPSGHSTNRACVYPGFPSISRVKEHLYRNHTLPIQCPRCCQTFSNEEDCLQHQRAQRGCEWKEGTPLEGVSKAQEAKLRSKKRSTSSFPDEARWKVIYKILFPQVADDRIPSAYCDFTSPQECTPSTSPNSPEFVRFEDFSKKQLPELVRTSLEVLVEQNTQMQLLEETLKSQLIDIVRDCQEKLFSMYQDARRIGSSTPTTAVVSSECLRRTIDSRPTANPSQTELAEVYMPPPLVHGLSNGPDLKEIQQGHRAKPEGSRDQSDSGYGSANTSFGSSESFGAPQSRDTLAEIEPPTIDTLKTAAKPNENSEPQIATAHSWSPSVTQPDQDPASLGSGQPNGWQMLSEFDTSLLDSVIIDYSPNSDYSWAWNVDGENNSFPGSET</sequence>
<keyword evidence="2" id="KW-1185">Reference proteome</keyword>
<reference evidence="1 2" key="1">
    <citation type="journal article" date="2016" name="Nat. Commun.">
        <title>Ectomycorrhizal ecology is imprinted in the genome of the dominant symbiotic fungus Cenococcum geophilum.</title>
        <authorList>
            <consortium name="DOE Joint Genome Institute"/>
            <person name="Peter M."/>
            <person name="Kohler A."/>
            <person name="Ohm R.A."/>
            <person name="Kuo A."/>
            <person name="Krutzmann J."/>
            <person name="Morin E."/>
            <person name="Arend M."/>
            <person name="Barry K.W."/>
            <person name="Binder M."/>
            <person name="Choi C."/>
            <person name="Clum A."/>
            <person name="Copeland A."/>
            <person name="Grisel N."/>
            <person name="Haridas S."/>
            <person name="Kipfer T."/>
            <person name="LaButti K."/>
            <person name="Lindquist E."/>
            <person name="Lipzen A."/>
            <person name="Maire R."/>
            <person name="Meier B."/>
            <person name="Mihaltcheva S."/>
            <person name="Molinier V."/>
            <person name="Murat C."/>
            <person name="Poggeler S."/>
            <person name="Quandt C.A."/>
            <person name="Sperisen C."/>
            <person name="Tritt A."/>
            <person name="Tisserant E."/>
            <person name="Crous P.W."/>
            <person name="Henrissat B."/>
            <person name="Nehls U."/>
            <person name="Egli S."/>
            <person name="Spatafora J.W."/>
            <person name="Grigoriev I.V."/>
            <person name="Martin F.M."/>
        </authorList>
    </citation>
    <scope>NUCLEOTIDE SEQUENCE [LARGE SCALE GENOMIC DNA]</scope>
    <source>
        <strain evidence="1 2">1.58</strain>
    </source>
</reference>
<proteinExistence type="predicted"/>
<gene>
    <name evidence="1" type="ORF">K441DRAFT_671702</name>
</gene>
<name>A0ACC8EKU4_9PEZI</name>